<reference evidence="1 2" key="1">
    <citation type="submission" date="2013-04" db="EMBL/GenBank/DDBJ databases">
        <authorList>
            <person name="Kuznetsov B."/>
            <person name="Ivanovsky R."/>
        </authorList>
    </citation>
    <scope>NUCLEOTIDE SEQUENCE [LARGE SCALE GENOMIC DNA]</scope>
    <source>
        <strain evidence="1 2">MGU-K5</strain>
    </source>
</reference>
<dbReference type="STRING" id="1316936.K678_13890"/>
<evidence type="ECO:0008006" key="3">
    <source>
        <dbReference type="Google" id="ProtNLM"/>
    </source>
</evidence>
<protein>
    <recommendedName>
        <fullName evidence="3">Mor transcription activator domain-containing protein</fullName>
    </recommendedName>
</protein>
<name>S9S875_MAGFU</name>
<dbReference type="SUPFAM" id="SSF46689">
    <property type="entry name" value="Homeodomain-like"/>
    <property type="match status" value="1"/>
</dbReference>
<dbReference type="Proteomes" id="UP000015350">
    <property type="component" value="Unassembled WGS sequence"/>
</dbReference>
<dbReference type="RefSeq" id="WP_021133067.1">
    <property type="nucleotide sequence ID" value="NZ_AQPH01000064.1"/>
</dbReference>
<dbReference type="EMBL" id="AQPH01000064">
    <property type="protein sequence ID" value="EPY00864.1"/>
    <property type="molecule type" value="Genomic_DNA"/>
</dbReference>
<dbReference type="InterPro" id="IPR009057">
    <property type="entry name" value="Homeodomain-like_sf"/>
</dbReference>
<dbReference type="OrthoDB" id="7358524at2"/>
<organism evidence="1 2">
    <name type="scientific">Magnetospirillum fulvum MGU-K5</name>
    <dbReference type="NCBI Taxonomy" id="1316936"/>
    <lineage>
        <taxon>Bacteria</taxon>
        <taxon>Pseudomonadati</taxon>
        <taxon>Pseudomonadota</taxon>
        <taxon>Alphaproteobacteria</taxon>
        <taxon>Rhodospirillales</taxon>
        <taxon>Rhodospirillaceae</taxon>
        <taxon>Magnetospirillum</taxon>
    </lineage>
</organism>
<comment type="caution">
    <text evidence="1">The sequence shown here is derived from an EMBL/GenBank/DDBJ whole genome shotgun (WGS) entry which is preliminary data.</text>
</comment>
<gene>
    <name evidence="1" type="ORF">K678_13890</name>
</gene>
<proteinExistence type="predicted"/>
<evidence type="ECO:0000313" key="2">
    <source>
        <dbReference type="Proteomes" id="UP000015350"/>
    </source>
</evidence>
<evidence type="ECO:0000313" key="1">
    <source>
        <dbReference type="EMBL" id="EPY00864.1"/>
    </source>
</evidence>
<accession>S9S875</accession>
<dbReference type="eggNOG" id="COG5566">
    <property type="taxonomic scope" value="Bacteria"/>
</dbReference>
<sequence>MPPPFEDEIRTWPRGLADIAKLIGAKEAMALGDAVGGVPIYIPKNPDALHSLTQHISLDALKALAKAYGGQTIVIPRGVHKNLKKVAILDSSGSRRTVALQLKCSERYVRKVINEVRPPDLFTVSKD</sequence>
<dbReference type="AlphaFoldDB" id="S9S875"/>